<name>N1PKP2_DOTSN</name>
<organism evidence="2 3">
    <name type="scientific">Dothistroma septosporum (strain NZE10 / CBS 128990)</name>
    <name type="common">Red band needle blight fungus</name>
    <name type="synonym">Mycosphaerella pini</name>
    <dbReference type="NCBI Taxonomy" id="675120"/>
    <lineage>
        <taxon>Eukaryota</taxon>
        <taxon>Fungi</taxon>
        <taxon>Dikarya</taxon>
        <taxon>Ascomycota</taxon>
        <taxon>Pezizomycotina</taxon>
        <taxon>Dothideomycetes</taxon>
        <taxon>Dothideomycetidae</taxon>
        <taxon>Mycosphaerellales</taxon>
        <taxon>Mycosphaerellaceae</taxon>
        <taxon>Dothistroma</taxon>
    </lineage>
</organism>
<keyword evidence="3" id="KW-1185">Reference proteome</keyword>
<dbReference type="OMA" id="TSWKQWR"/>
<sequence>MQKFLGTVREKAVEGSNHAKFTNPKVSRGKSVWPSGPSAQARNGVRYDYDGVVVKDGVEYHKYNMQPNAGNDIPSAIKNWRAKNGGTHAVMTTVLVKKDGTKEDVEEALDAAHKDVKT</sequence>
<dbReference type="eggNOG" id="ENOG502SR76">
    <property type="taxonomic scope" value="Eukaryota"/>
</dbReference>
<evidence type="ECO:0000256" key="1">
    <source>
        <dbReference type="SAM" id="MobiDB-lite"/>
    </source>
</evidence>
<evidence type="ECO:0000313" key="3">
    <source>
        <dbReference type="Proteomes" id="UP000016933"/>
    </source>
</evidence>
<dbReference type="Proteomes" id="UP000016933">
    <property type="component" value="Unassembled WGS sequence"/>
</dbReference>
<dbReference type="OrthoDB" id="2787676at2759"/>
<dbReference type="AlphaFoldDB" id="N1PKP2"/>
<gene>
    <name evidence="2" type="ORF">DOTSEDRAFT_73030</name>
</gene>
<feature type="region of interest" description="Disordered" evidence="1">
    <location>
        <begin position="12"/>
        <end position="40"/>
    </location>
</feature>
<accession>N1PKP2</accession>
<reference evidence="2 3" key="2">
    <citation type="journal article" date="2012" name="PLoS Pathog.">
        <title>Diverse lifestyles and strategies of plant pathogenesis encoded in the genomes of eighteen Dothideomycetes fungi.</title>
        <authorList>
            <person name="Ohm R.A."/>
            <person name="Feau N."/>
            <person name="Henrissat B."/>
            <person name="Schoch C.L."/>
            <person name="Horwitz B.A."/>
            <person name="Barry K.W."/>
            <person name="Condon B.J."/>
            <person name="Copeland A.C."/>
            <person name="Dhillon B."/>
            <person name="Glaser F."/>
            <person name="Hesse C.N."/>
            <person name="Kosti I."/>
            <person name="LaButti K."/>
            <person name="Lindquist E.A."/>
            <person name="Lucas S."/>
            <person name="Salamov A.A."/>
            <person name="Bradshaw R.E."/>
            <person name="Ciuffetti L."/>
            <person name="Hamelin R.C."/>
            <person name="Kema G.H.J."/>
            <person name="Lawrence C."/>
            <person name="Scott J.A."/>
            <person name="Spatafora J.W."/>
            <person name="Turgeon B.G."/>
            <person name="de Wit P.J.G.M."/>
            <person name="Zhong S."/>
            <person name="Goodwin S.B."/>
            <person name="Grigoriev I.V."/>
        </authorList>
    </citation>
    <scope>NUCLEOTIDE SEQUENCE [LARGE SCALE GENOMIC DNA]</scope>
    <source>
        <strain evidence="3">NZE10 / CBS 128990</strain>
    </source>
</reference>
<protein>
    <submittedName>
        <fullName evidence="2">Uncharacterized protein</fullName>
    </submittedName>
</protein>
<reference evidence="3" key="1">
    <citation type="journal article" date="2012" name="PLoS Genet.">
        <title>The genomes of the fungal plant pathogens Cladosporium fulvum and Dothistroma septosporum reveal adaptation to different hosts and lifestyles but also signatures of common ancestry.</title>
        <authorList>
            <person name="de Wit P.J.G.M."/>
            <person name="van der Burgt A."/>
            <person name="Oekmen B."/>
            <person name="Stergiopoulos I."/>
            <person name="Abd-Elsalam K.A."/>
            <person name="Aerts A.L."/>
            <person name="Bahkali A.H."/>
            <person name="Beenen H.G."/>
            <person name="Chettri P."/>
            <person name="Cox M.P."/>
            <person name="Datema E."/>
            <person name="de Vries R.P."/>
            <person name="Dhillon B."/>
            <person name="Ganley A.R."/>
            <person name="Griffiths S.A."/>
            <person name="Guo Y."/>
            <person name="Hamelin R.C."/>
            <person name="Henrissat B."/>
            <person name="Kabir M.S."/>
            <person name="Jashni M.K."/>
            <person name="Kema G."/>
            <person name="Klaubauf S."/>
            <person name="Lapidus A."/>
            <person name="Levasseur A."/>
            <person name="Lindquist E."/>
            <person name="Mehrabi R."/>
            <person name="Ohm R.A."/>
            <person name="Owen T.J."/>
            <person name="Salamov A."/>
            <person name="Schwelm A."/>
            <person name="Schijlen E."/>
            <person name="Sun H."/>
            <person name="van den Burg H.A."/>
            <person name="van Ham R.C.H.J."/>
            <person name="Zhang S."/>
            <person name="Goodwin S.B."/>
            <person name="Grigoriev I.V."/>
            <person name="Collemare J."/>
            <person name="Bradshaw R.E."/>
        </authorList>
    </citation>
    <scope>NUCLEOTIDE SEQUENCE [LARGE SCALE GENOMIC DNA]</scope>
    <source>
        <strain evidence="3">NZE10 / CBS 128990</strain>
    </source>
</reference>
<dbReference type="HOGENOM" id="CLU_143689_1_1_1"/>
<dbReference type="EMBL" id="KB446541">
    <property type="protein sequence ID" value="EME42125.1"/>
    <property type="molecule type" value="Genomic_DNA"/>
</dbReference>
<proteinExistence type="predicted"/>
<evidence type="ECO:0000313" key="2">
    <source>
        <dbReference type="EMBL" id="EME42125.1"/>
    </source>
</evidence>